<dbReference type="AlphaFoldDB" id="A0A518BZR0"/>
<dbReference type="RefSeq" id="WP_145446619.1">
    <property type="nucleotide sequence ID" value="NZ_CP036280.1"/>
</dbReference>
<dbReference type="Gene3D" id="3.40.47.10">
    <property type="match status" value="2"/>
</dbReference>
<dbReference type="EC" id="2.3.1.179" evidence="5"/>
<dbReference type="PROSITE" id="PS52004">
    <property type="entry name" value="KS3_2"/>
    <property type="match status" value="1"/>
</dbReference>
<dbReference type="Proteomes" id="UP000320386">
    <property type="component" value="Chromosome"/>
</dbReference>
<feature type="domain" description="Ketosynthase family 3 (KS3)" evidence="4">
    <location>
        <begin position="1"/>
        <end position="384"/>
    </location>
</feature>
<name>A0A518BZR0_9BACT</name>
<dbReference type="SMART" id="SM00825">
    <property type="entry name" value="PKS_KS"/>
    <property type="match status" value="1"/>
</dbReference>
<dbReference type="EMBL" id="CP036280">
    <property type="protein sequence ID" value="QDU72455.1"/>
    <property type="molecule type" value="Genomic_DNA"/>
</dbReference>
<proteinExistence type="inferred from homology"/>
<dbReference type="GO" id="GO:0004315">
    <property type="term" value="F:3-oxoacyl-[acyl-carrier-protein] synthase activity"/>
    <property type="evidence" value="ECO:0007669"/>
    <property type="project" value="UniProtKB-EC"/>
</dbReference>
<dbReference type="OrthoDB" id="276230at2"/>
<evidence type="ECO:0000256" key="1">
    <source>
        <dbReference type="ARBA" id="ARBA00008467"/>
    </source>
</evidence>
<dbReference type="PANTHER" id="PTHR11712">
    <property type="entry name" value="POLYKETIDE SYNTHASE-RELATED"/>
    <property type="match status" value="1"/>
</dbReference>
<evidence type="ECO:0000313" key="5">
    <source>
        <dbReference type="EMBL" id="QDU72455.1"/>
    </source>
</evidence>
<dbReference type="SUPFAM" id="SSF53901">
    <property type="entry name" value="Thiolase-like"/>
    <property type="match status" value="1"/>
</dbReference>
<evidence type="ECO:0000256" key="3">
    <source>
        <dbReference type="RuleBase" id="RU003694"/>
    </source>
</evidence>
<accession>A0A518BZR0</accession>
<sequence length="385" mass="40255">MPSNPTPRRVRISGLGLVTPLGDGAWPTCRALLEGRRITDRAAELPDDTEPVSVARAIGCVAHAQHTATDPAVEIAERAAREAASDAGVDLHGLPTYLGTSKGAVLALTHPHEQQRSLAAALGPAGYLDHHLMLRTGIAVRGHWIAACASSLCALDAARRAIALGDTDRALVLTAESAMTPMFVHSYRRLGVLAPPTRDGYRETPLARRRGGFVLAELGAAVVLEAGEGPGPELLDTATAGEADNLVQPAPGMPALAHIAQQLLTSRTIDVLHPHAPGTEGHDPEELAVLEHATAHQHTPPALYACKGALGHGLGASGLVSLVLACLAMRTAQLPPMPWLTPDNTLEDTRLSIEPQGQRCSRHATHAIFAAGFAGHTAGAVIRNE</sequence>
<keyword evidence="5" id="KW-0012">Acyltransferase</keyword>
<dbReference type="InterPro" id="IPR000794">
    <property type="entry name" value="Beta-ketoacyl_synthase"/>
</dbReference>
<organism evidence="5 6">
    <name type="scientific">Mucisphaera calidilacus</name>
    <dbReference type="NCBI Taxonomy" id="2527982"/>
    <lineage>
        <taxon>Bacteria</taxon>
        <taxon>Pseudomonadati</taxon>
        <taxon>Planctomycetota</taxon>
        <taxon>Phycisphaerae</taxon>
        <taxon>Phycisphaerales</taxon>
        <taxon>Phycisphaeraceae</taxon>
        <taxon>Mucisphaera</taxon>
    </lineage>
</organism>
<dbReference type="PANTHER" id="PTHR11712:SF347">
    <property type="entry name" value="BETA KETOACYL-ACYL CARRIER PROTEIN SYNTHASE"/>
    <property type="match status" value="1"/>
</dbReference>
<evidence type="ECO:0000313" key="6">
    <source>
        <dbReference type="Proteomes" id="UP000320386"/>
    </source>
</evidence>
<comment type="similarity">
    <text evidence="1 3">Belongs to the thiolase-like superfamily. Beta-ketoacyl-ACP synthases family.</text>
</comment>
<evidence type="ECO:0000256" key="2">
    <source>
        <dbReference type="ARBA" id="ARBA00022679"/>
    </source>
</evidence>
<dbReference type="Pfam" id="PF02801">
    <property type="entry name" value="Ketoacyl-synt_C"/>
    <property type="match status" value="1"/>
</dbReference>
<dbReference type="KEGG" id="mcad:Pan265_23200"/>
<reference evidence="5 6" key="1">
    <citation type="submission" date="2019-02" db="EMBL/GenBank/DDBJ databases">
        <title>Deep-cultivation of Planctomycetes and their phenomic and genomic characterization uncovers novel biology.</title>
        <authorList>
            <person name="Wiegand S."/>
            <person name="Jogler M."/>
            <person name="Boedeker C."/>
            <person name="Pinto D."/>
            <person name="Vollmers J."/>
            <person name="Rivas-Marin E."/>
            <person name="Kohn T."/>
            <person name="Peeters S.H."/>
            <person name="Heuer A."/>
            <person name="Rast P."/>
            <person name="Oberbeckmann S."/>
            <person name="Bunk B."/>
            <person name="Jeske O."/>
            <person name="Meyerdierks A."/>
            <person name="Storesund J.E."/>
            <person name="Kallscheuer N."/>
            <person name="Luecker S."/>
            <person name="Lage O.M."/>
            <person name="Pohl T."/>
            <person name="Merkel B.J."/>
            <person name="Hornburger P."/>
            <person name="Mueller R.-W."/>
            <person name="Bruemmer F."/>
            <person name="Labrenz M."/>
            <person name="Spormann A.M."/>
            <person name="Op den Camp H."/>
            <person name="Overmann J."/>
            <person name="Amann R."/>
            <person name="Jetten M.S.M."/>
            <person name="Mascher T."/>
            <person name="Medema M.H."/>
            <person name="Devos D.P."/>
            <person name="Kaster A.-K."/>
            <person name="Ovreas L."/>
            <person name="Rohde M."/>
            <person name="Galperin M.Y."/>
            <person name="Jogler C."/>
        </authorList>
    </citation>
    <scope>NUCLEOTIDE SEQUENCE [LARGE SCALE GENOMIC DNA]</scope>
    <source>
        <strain evidence="5 6">Pan265</strain>
    </source>
</reference>
<dbReference type="InterPro" id="IPR016039">
    <property type="entry name" value="Thiolase-like"/>
</dbReference>
<dbReference type="InterPro" id="IPR014030">
    <property type="entry name" value="Ketoacyl_synth_N"/>
</dbReference>
<dbReference type="GO" id="GO:0006633">
    <property type="term" value="P:fatty acid biosynthetic process"/>
    <property type="evidence" value="ECO:0007669"/>
    <property type="project" value="TreeGrafter"/>
</dbReference>
<dbReference type="InterPro" id="IPR020841">
    <property type="entry name" value="PKS_Beta-ketoAc_synthase_dom"/>
</dbReference>
<dbReference type="InterPro" id="IPR014031">
    <property type="entry name" value="Ketoacyl_synth_C"/>
</dbReference>
<keyword evidence="2 3" id="KW-0808">Transferase</keyword>
<protein>
    <submittedName>
        <fullName evidence="5">3-oxoacyl-[acyl-carrier-protein] synthase 2</fullName>
        <ecNumber evidence="5">2.3.1.179</ecNumber>
    </submittedName>
</protein>
<gene>
    <name evidence="5" type="primary">fabF_4</name>
    <name evidence="5" type="ORF">Pan265_23200</name>
</gene>
<keyword evidence="6" id="KW-1185">Reference proteome</keyword>
<evidence type="ECO:0000259" key="4">
    <source>
        <dbReference type="PROSITE" id="PS52004"/>
    </source>
</evidence>
<dbReference type="Pfam" id="PF00109">
    <property type="entry name" value="ketoacyl-synt"/>
    <property type="match status" value="1"/>
</dbReference>